<evidence type="ECO:0000313" key="4">
    <source>
        <dbReference type="EMBL" id="SFJ04147.1"/>
    </source>
</evidence>
<dbReference type="RefSeq" id="WP_074933430.1">
    <property type="nucleotide sequence ID" value="NZ_FORI01000012.1"/>
</dbReference>
<sequence>MKKFYSILLFCLLAHPFFSTPVKSVQEYTLENGMQVFLLEDPSDAQVHIEYTCRAGFSSQTQSTCGFFKLYTMLVKAAAPKLSFTDVQCNADSSRYIIEVSPSEVSETLFSLSDAVFAQDFPDEILKNQLNLLKKEVNDNKDSMSVYINAAIDSRVFSEAPWKHDSGIYPPVFKKTTEKTARTVIKQISEQWYTPKNSAVFISGNINTERTLLLLRNSFGRYYSNFRTPVEKPASPVNRQRKYVLHSNEISPELTQLVIQYTLLDMEQSDLLSLAMGYEGSLFKQQVLSFEELNIPGDEYINVSAAHKKDSSRLIIQTLLQPPENKKLAASTNSFKQTELFLKQLTLIPHIVQSEEFEYAKNQLEYSLNRTAAISSELMKTLSEFWAVQPYFNYVENDIEDYNSQTARMLMSRTQKLRSTALSDTITQLQNEEPFIFVIINSKDYKANKKAYTAAGFEEINEKNASWYVQQMFKDSLAESLPQNQEKLYSSAAATDDNSYYQKNLDQTNQFTLSNGITVYTKQNPLSEQTSLVLSIKGGKLNSADDNGFEEVMINLTAGLIQKKLISAQAEGLLTGAFYVSSQTALSTGNIIVEFDLEDTIAVLKTISEVIVYGEIAPADADRAVASRKYRKRLENGTAANQMYSSLINKLYGKGNLSNIFEAEKEILLDTDYTKILSAYPQLLDASRYSVIICGALYENLPSLLEETLGQLSSQNTAATLAPSTEPDFSKAKNLSVRVRHTFLTDIPAEKAGPQPAVLIPTTEFLDPVIYANKAPEPGTKQAALYNAVLNYIGKTIERSYPVTVQFPRSCLNIGSLTIQNVSHTRELDSQYKTVIQTITEQMQRLQAKDTIIKEIKNSWILNQMTQTGSDTGTALLIQNGLELFTENPKPHWYLEEYNYIQTATAQDFLEIMEYFPVISQARVYSSDSKK</sequence>
<keyword evidence="4" id="KW-0645">Protease</keyword>
<dbReference type="OrthoDB" id="353437at2"/>
<protein>
    <submittedName>
        <fullName evidence="4">Zinc protease</fullName>
    </submittedName>
</protein>
<comment type="similarity">
    <text evidence="1">Belongs to the peptidase M16 family.</text>
</comment>
<proteinExistence type="inferred from homology"/>
<feature type="signal peptide" evidence="2">
    <location>
        <begin position="1"/>
        <end position="19"/>
    </location>
</feature>
<evidence type="ECO:0000259" key="3">
    <source>
        <dbReference type="Pfam" id="PF05193"/>
    </source>
</evidence>
<evidence type="ECO:0000313" key="5">
    <source>
        <dbReference type="Proteomes" id="UP000182737"/>
    </source>
</evidence>
<keyword evidence="5" id="KW-1185">Reference proteome</keyword>
<dbReference type="PANTHER" id="PTHR11851">
    <property type="entry name" value="METALLOPROTEASE"/>
    <property type="match status" value="1"/>
</dbReference>
<dbReference type="Pfam" id="PF05193">
    <property type="entry name" value="Peptidase_M16_C"/>
    <property type="match status" value="1"/>
</dbReference>
<feature type="domain" description="Peptidase M16 C-terminal" evidence="3">
    <location>
        <begin position="184"/>
        <end position="364"/>
    </location>
</feature>
<dbReference type="EMBL" id="FORI01000012">
    <property type="protein sequence ID" value="SFJ04147.1"/>
    <property type="molecule type" value="Genomic_DNA"/>
</dbReference>
<dbReference type="Gene3D" id="3.30.830.10">
    <property type="entry name" value="Metalloenzyme, LuxS/M16 peptidase-like"/>
    <property type="match status" value="2"/>
</dbReference>
<keyword evidence="2" id="KW-0732">Signal</keyword>
<dbReference type="GO" id="GO:0008233">
    <property type="term" value="F:peptidase activity"/>
    <property type="evidence" value="ECO:0007669"/>
    <property type="project" value="UniProtKB-KW"/>
</dbReference>
<name>A0A1I3N4L9_9SPIR</name>
<dbReference type="PANTHER" id="PTHR11851:SF49">
    <property type="entry name" value="MITOCHONDRIAL-PROCESSING PEPTIDASE SUBUNIT ALPHA"/>
    <property type="match status" value="1"/>
</dbReference>
<dbReference type="InterPro" id="IPR011249">
    <property type="entry name" value="Metalloenz_LuxS/M16"/>
</dbReference>
<dbReference type="Proteomes" id="UP000182737">
    <property type="component" value="Unassembled WGS sequence"/>
</dbReference>
<dbReference type="GO" id="GO:0046872">
    <property type="term" value="F:metal ion binding"/>
    <property type="evidence" value="ECO:0007669"/>
    <property type="project" value="InterPro"/>
</dbReference>
<dbReference type="GO" id="GO:0006508">
    <property type="term" value="P:proteolysis"/>
    <property type="evidence" value="ECO:0007669"/>
    <property type="project" value="UniProtKB-KW"/>
</dbReference>
<dbReference type="InterPro" id="IPR007863">
    <property type="entry name" value="Peptidase_M16_C"/>
</dbReference>
<feature type="chain" id="PRO_5010368033" evidence="2">
    <location>
        <begin position="20"/>
        <end position="931"/>
    </location>
</feature>
<organism evidence="4 5">
    <name type="scientific">Treponema bryantii</name>
    <dbReference type="NCBI Taxonomy" id="163"/>
    <lineage>
        <taxon>Bacteria</taxon>
        <taxon>Pseudomonadati</taxon>
        <taxon>Spirochaetota</taxon>
        <taxon>Spirochaetia</taxon>
        <taxon>Spirochaetales</taxon>
        <taxon>Treponemataceae</taxon>
        <taxon>Treponema</taxon>
    </lineage>
</organism>
<accession>A0A1I3N4L9</accession>
<keyword evidence="4" id="KW-0378">Hydrolase</keyword>
<gene>
    <name evidence="4" type="ORF">SAMN04487775_11229</name>
</gene>
<reference evidence="5" key="1">
    <citation type="submission" date="2016-10" db="EMBL/GenBank/DDBJ databases">
        <authorList>
            <person name="Varghese N."/>
            <person name="Submissions S."/>
        </authorList>
    </citation>
    <scope>NUCLEOTIDE SEQUENCE [LARGE SCALE GENOMIC DNA]</scope>
    <source>
        <strain evidence="5">XBD1002</strain>
    </source>
</reference>
<evidence type="ECO:0000256" key="2">
    <source>
        <dbReference type="SAM" id="SignalP"/>
    </source>
</evidence>
<evidence type="ECO:0000256" key="1">
    <source>
        <dbReference type="ARBA" id="ARBA00007261"/>
    </source>
</evidence>
<dbReference type="SUPFAM" id="SSF63411">
    <property type="entry name" value="LuxS/MPP-like metallohydrolase"/>
    <property type="match status" value="2"/>
</dbReference>
<dbReference type="AlphaFoldDB" id="A0A1I3N4L9"/>
<dbReference type="InterPro" id="IPR050361">
    <property type="entry name" value="MPP/UQCRC_Complex"/>
</dbReference>